<organism evidence="2">
    <name type="scientific">viral metagenome</name>
    <dbReference type="NCBI Taxonomy" id="1070528"/>
    <lineage>
        <taxon>unclassified sequences</taxon>
        <taxon>metagenomes</taxon>
        <taxon>organismal metagenomes</taxon>
    </lineage>
</organism>
<protein>
    <submittedName>
        <fullName evidence="2">Uncharacterized protein</fullName>
    </submittedName>
</protein>
<sequence>MLRHFSLLPFIAGLIVGAVIFFGFKPDSRERVVKWPNPENSGKVTYRDRNGLCYIFESQIVDCGKVKEKLQAYSFE</sequence>
<keyword evidence="1" id="KW-0812">Transmembrane</keyword>
<evidence type="ECO:0000313" key="2">
    <source>
        <dbReference type="EMBL" id="QHT78866.1"/>
    </source>
</evidence>
<dbReference type="AlphaFoldDB" id="A0A6C0HFE5"/>
<dbReference type="EMBL" id="MN739942">
    <property type="protein sequence ID" value="QHT78866.1"/>
    <property type="molecule type" value="Genomic_DNA"/>
</dbReference>
<keyword evidence="1" id="KW-0472">Membrane</keyword>
<accession>A0A6C0HFE5</accession>
<evidence type="ECO:0000256" key="1">
    <source>
        <dbReference type="SAM" id="Phobius"/>
    </source>
</evidence>
<keyword evidence="1" id="KW-1133">Transmembrane helix</keyword>
<proteinExistence type="predicted"/>
<name>A0A6C0HFE5_9ZZZZ</name>
<reference evidence="2" key="1">
    <citation type="journal article" date="2020" name="Nature">
        <title>Giant virus diversity and host interactions through global metagenomics.</title>
        <authorList>
            <person name="Schulz F."/>
            <person name="Roux S."/>
            <person name="Paez-Espino D."/>
            <person name="Jungbluth S."/>
            <person name="Walsh D.A."/>
            <person name="Denef V.J."/>
            <person name="McMahon K.D."/>
            <person name="Konstantinidis K.T."/>
            <person name="Eloe-Fadrosh E.A."/>
            <person name="Kyrpides N.C."/>
            <person name="Woyke T."/>
        </authorList>
    </citation>
    <scope>NUCLEOTIDE SEQUENCE</scope>
    <source>
        <strain evidence="2">GVMAG-M-3300023179-97</strain>
    </source>
</reference>
<feature type="transmembrane region" description="Helical" evidence="1">
    <location>
        <begin position="6"/>
        <end position="24"/>
    </location>
</feature>